<sequence>MRAGPARPAAGRQAAAGLRLSLAGREERDDMERVKLDNKRILFNLLPAHITQHFLMSSPRNTVLYCQSCSQVGVTLTSIPKFNDFYIQLDDSNVGVQCLRPLNETIADLGEVVDALIESGKTSSRDEKKAECRPLLYQWRRKQYAGVAHGVAGIYCTLMQVSKRGEVIDVHNSVQMVTVGITFSSPNLTIPDVMLLARPAMSCAVNARHDKHTQGRGFKSAESLELTRLLPLRFVKLSIYNYEKQQIHLKFVTGRSFYLQLCTPSDTKEDLFAHWEDLVYILRPPVEAYSGTQAEPVGDMMDIPVLDAEDKRSPAAVEFCGDVDQDQVSVRSLPMVAEPSEDTSLAYAGGEGIQQHASHTHLLRKKHSFLIPVPSEPDHVAASRAAASRATVVSTRGSMNMAREEVISRRATKPAEGPRAGPSVSTMQSRSNLSAQDVGWRVSQLQAEDLTHGKKQERTHTKRATLLRSSREDKSVSKSRRSTWGGKRKKRSRLFL</sequence>
<evidence type="ECO:0000313" key="5">
    <source>
        <dbReference type="RefSeq" id="XP_072810413.1"/>
    </source>
</evidence>
<dbReference type="Pfam" id="PF05147">
    <property type="entry name" value="LANC_like"/>
    <property type="match status" value="1"/>
</dbReference>
<feature type="compositionally biased region" description="Basic residues" evidence="2">
    <location>
        <begin position="477"/>
        <end position="496"/>
    </location>
</feature>
<proteinExistence type="inferred from homology"/>
<evidence type="ECO:0000259" key="3">
    <source>
        <dbReference type="Pfam" id="PF12480"/>
    </source>
</evidence>
<dbReference type="InterPro" id="IPR007822">
    <property type="entry name" value="LANC-like"/>
</dbReference>
<protein>
    <recommendedName>
        <fullName evidence="3">Golgi associated RAB2 interactor protein-like Rab2B-binding domain-containing protein</fullName>
    </recommendedName>
</protein>
<dbReference type="GeneID" id="116277332"/>
<organism evidence="4 5">
    <name type="scientific">Vicugna pacos</name>
    <name type="common">Alpaca</name>
    <name type="synonym">Lama pacos</name>
    <dbReference type="NCBI Taxonomy" id="30538"/>
    <lineage>
        <taxon>Eukaryota</taxon>
        <taxon>Metazoa</taxon>
        <taxon>Chordata</taxon>
        <taxon>Craniata</taxon>
        <taxon>Vertebrata</taxon>
        <taxon>Euteleostomi</taxon>
        <taxon>Mammalia</taxon>
        <taxon>Eutheria</taxon>
        <taxon>Laurasiatheria</taxon>
        <taxon>Artiodactyla</taxon>
        <taxon>Tylopoda</taxon>
        <taxon>Camelidae</taxon>
        <taxon>Vicugna</taxon>
    </lineage>
</organism>
<keyword evidence="4" id="KW-1185">Reference proteome</keyword>
<evidence type="ECO:0000256" key="2">
    <source>
        <dbReference type="SAM" id="MobiDB-lite"/>
    </source>
</evidence>
<feature type="compositionally biased region" description="Basic and acidic residues" evidence="2">
    <location>
        <begin position="449"/>
        <end position="459"/>
    </location>
</feature>
<evidence type="ECO:0000313" key="4">
    <source>
        <dbReference type="Proteomes" id="UP001652581"/>
    </source>
</evidence>
<feature type="domain" description="Golgi associated RAB2 interactor protein-like Rab2B-binding" evidence="3">
    <location>
        <begin position="224"/>
        <end position="293"/>
    </location>
</feature>
<dbReference type="InterPro" id="IPR022168">
    <property type="entry name" value="GARIL-like_Rab2B-bd"/>
</dbReference>
<dbReference type="PANTHER" id="PTHR22574:SF16">
    <property type="entry name" value="GOLGI ASSOCIATED RAB2 INTERACTOR FAMILY MEMBER 6"/>
    <property type="match status" value="1"/>
</dbReference>
<gene>
    <name evidence="5" type="primary">LOC116277332</name>
</gene>
<reference evidence="5" key="1">
    <citation type="submission" date="2025-08" db="UniProtKB">
        <authorList>
            <consortium name="RefSeq"/>
        </authorList>
    </citation>
    <scope>IDENTIFICATION</scope>
</reference>
<accession>A0ABM5CP29</accession>
<name>A0ABM5CP29_VICPA</name>
<evidence type="ECO:0000256" key="1">
    <source>
        <dbReference type="ARBA" id="ARBA00038379"/>
    </source>
</evidence>
<dbReference type="SUPFAM" id="SSF158745">
    <property type="entry name" value="LanC-like"/>
    <property type="match status" value="1"/>
</dbReference>
<comment type="similarity">
    <text evidence="1">Belongs to the GARIN family.</text>
</comment>
<feature type="compositionally biased region" description="Polar residues" evidence="2">
    <location>
        <begin position="423"/>
        <end position="435"/>
    </location>
</feature>
<dbReference type="Pfam" id="PF12480">
    <property type="entry name" value="GARIL_Rab2_bd"/>
    <property type="match status" value="1"/>
</dbReference>
<dbReference type="PANTHER" id="PTHR22574">
    <property type="match status" value="1"/>
</dbReference>
<dbReference type="InterPro" id="IPR012341">
    <property type="entry name" value="6hp_glycosidase-like_sf"/>
</dbReference>
<dbReference type="Gene3D" id="1.50.10.10">
    <property type="match status" value="1"/>
</dbReference>
<feature type="region of interest" description="Disordered" evidence="2">
    <location>
        <begin position="394"/>
        <end position="496"/>
    </location>
</feature>
<dbReference type="RefSeq" id="XP_072810413.1">
    <property type="nucleotide sequence ID" value="XM_072954312.1"/>
</dbReference>
<dbReference type="Proteomes" id="UP001652581">
    <property type="component" value="Chromosome 3"/>
</dbReference>